<dbReference type="InterPro" id="IPR050295">
    <property type="entry name" value="Plant_2OG-oxidoreductases"/>
</dbReference>
<reference evidence="5 6" key="1">
    <citation type="journal article" date="2023" name="Plants (Basel)">
        <title>Bridging the Gap: Combining Genomics and Transcriptomics Approaches to Understand Stylosanthes scabra, an Orphan Legume from the Brazilian Caatinga.</title>
        <authorList>
            <person name="Ferreira-Neto J.R.C."/>
            <person name="da Silva M.D."/>
            <person name="Binneck E."/>
            <person name="de Melo N.F."/>
            <person name="da Silva R.H."/>
            <person name="de Melo A.L.T.M."/>
            <person name="Pandolfi V."/>
            <person name="Bustamante F.O."/>
            <person name="Brasileiro-Vidal A.C."/>
            <person name="Benko-Iseppon A.M."/>
        </authorList>
    </citation>
    <scope>NUCLEOTIDE SEQUENCE [LARGE SCALE GENOMIC DNA]</scope>
    <source>
        <tissue evidence="5">Leaves</tissue>
    </source>
</reference>
<evidence type="ECO:0000313" key="5">
    <source>
        <dbReference type="EMBL" id="MED6118180.1"/>
    </source>
</evidence>
<dbReference type="Pfam" id="PF14226">
    <property type="entry name" value="DIOX_N"/>
    <property type="match status" value="1"/>
</dbReference>
<protein>
    <recommendedName>
        <fullName evidence="4">Non-haem dioxygenase N-terminal domain-containing protein</fullName>
    </recommendedName>
</protein>
<dbReference type="InterPro" id="IPR026992">
    <property type="entry name" value="DIOX_N"/>
</dbReference>
<dbReference type="PANTHER" id="PTHR47991">
    <property type="entry name" value="OXOGLUTARATE/IRON-DEPENDENT DIOXYGENASE"/>
    <property type="match status" value="1"/>
</dbReference>
<evidence type="ECO:0000256" key="3">
    <source>
        <dbReference type="ARBA" id="ARBA00023004"/>
    </source>
</evidence>
<keyword evidence="6" id="KW-1185">Reference proteome</keyword>
<dbReference type="InterPro" id="IPR027443">
    <property type="entry name" value="IPNS-like_sf"/>
</dbReference>
<sequence length="170" mass="19658">MEEIMKKNPSGTSLLVPSVQELAKQNLSTVPPRYIRPQQHDEDLVINEVDHSLEIPIIDLGKLLSVEDGNSELDKLHLASKDWGFFQLIHHGVSTSLVEKVKSEMQDFFNLPMSEKKKFWQTPQHVEGFGQAFVHSEEQKLEWADMFYMVSLPTHLRMPHLFPNLPLPFR</sequence>
<gene>
    <name evidence="5" type="ORF">PIB30_000159</name>
</gene>
<dbReference type="Proteomes" id="UP001341840">
    <property type="component" value="Unassembled WGS sequence"/>
</dbReference>
<organism evidence="5 6">
    <name type="scientific">Stylosanthes scabra</name>
    <dbReference type="NCBI Taxonomy" id="79078"/>
    <lineage>
        <taxon>Eukaryota</taxon>
        <taxon>Viridiplantae</taxon>
        <taxon>Streptophyta</taxon>
        <taxon>Embryophyta</taxon>
        <taxon>Tracheophyta</taxon>
        <taxon>Spermatophyta</taxon>
        <taxon>Magnoliopsida</taxon>
        <taxon>eudicotyledons</taxon>
        <taxon>Gunneridae</taxon>
        <taxon>Pentapetalae</taxon>
        <taxon>rosids</taxon>
        <taxon>fabids</taxon>
        <taxon>Fabales</taxon>
        <taxon>Fabaceae</taxon>
        <taxon>Papilionoideae</taxon>
        <taxon>50 kb inversion clade</taxon>
        <taxon>dalbergioids sensu lato</taxon>
        <taxon>Dalbergieae</taxon>
        <taxon>Pterocarpus clade</taxon>
        <taxon>Stylosanthes</taxon>
    </lineage>
</organism>
<keyword evidence="2" id="KW-0847">Vitamin C</keyword>
<evidence type="ECO:0000256" key="2">
    <source>
        <dbReference type="ARBA" id="ARBA00022896"/>
    </source>
</evidence>
<evidence type="ECO:0000313" key="6">
    <source>
        <dbReference type="Proteomes" id="UP001341840"/>
    </source>
</evidence>
<dbReference type="SUPFAM" id="SSF51197">
    <property type="entry name" value="Clavaminate synthase-like"/>
    <property type="match status" value="1"/>
</dbReference>
<dbReference type="EMBL" id="JASCZI010030209">
    <property type="protein sequence ID" value="MED6118180.1"/>
    <property type="molecule type" value="Genomic_DNA"/>
</dbReference>
<feature type="domain" description="Non-haem dioxygenase N-terminal" evidence="4">
    <location>
        <begin position="55"/>
        <end position="163"/>
    </location>
</feature>
<comment type="caution">
    <text evidence="5">The sequence shown here is derived from an EMBL/GenBank/DDBJ whole genome shotgun (WGS) entry which is preliminary data.</text>
</comment>
<evidence type="ECO:0000259" key="4">
    <source>
        <dbReference type="Pfam" id="PF14226"/>
    </source>
</evidence>
<name>A0ABU6R1C7_9FABA</name>
<dbReference type="Gene3D" id="2.60.120.330">
    <property type="entry name" value="B-lactam Antibiotic, Isopenicillin N Synthase, Chain"/>
    <property type="match status" value="1"/>
</dbReference>
<evidence type="ECO:0000256" key="1">
    <source>
        <dbReference type="ARBA" id="ARBA00022723"/>
    </source>
</evidence>
<keyword evidence="3" id="KW-0408">Iron</keyword>
<proteinExistence type="predicted"/>
<accession>A0ABU6R1C7</accession>
<keyword evidence="1" id="KW-0479">Metal-binding</keyword>